<dbReference type="InterPro" id="IPR043504">
    <property type="entry name" value="Peptidase_S1_PA_chymotrypsin"/>
</dbReference>
<feature type="region of interest" description="Disordered" evidence="1">
    <location>
        <begin position="223"/>
        <end position="254"/>
    </location>
</feature>
<evidence type="ECO:0000313" key="3">
    <source>
        <dbReference type="EMBL" id="TEA09745.1"/>
    </source>
</evidence>
<dbReference type="InterPro" id="IPR009003">
    <property type="entry name" value="Peptidase_S1_PA"/>
</dbReference>
<organism evidence="3 4">
    <name type="scientific">Mycobacteroides salmoniphilum</name>
    <dbReference type="NCBI Taxonomy" id="404941"/>
    <lineage>
        <taxon>Bacteria</taxon>
        <taxon>Bacillati</taxon>
        <taxon>Actinomycetota</taxon>
        <taxon>Actinomycetes</taxon>
        <taxon>Mycobacteriales</taxon>
        <taxon>Mycobacteriaceae</taxon>
        <taxon>Mycobacteroides</taxon>
    </lineage>
</organism>
<dbReference type="SUPFAM" id="SSF50494">
    <property type="entry name" value="Trypsin-like serine proteases"/>
    <property type="match status" value="1"/>
</dbReference>
<gene>
    <name evidence="3" type="ORF">CCUG60884_00139</name>
</gene>
<dbReference type="Gene3D" id="2.40.10.10">
    <property type="entry name" value="Trypsin-like serine proteases"/>
    <property type="match status" value="2"/>
</dbReference>
<name>A0A4V3I1H3_9MYCO</name>
<reference evidence="3 4" key="1">
    <citation type="journal article" date="2019" name="Sci. Rep.">
        <title>Extended insight into the Mycobacterium chelonae-abscessus complex through whole genome sequencing of Mycobacterium salmoniphilum outbreak and Mycobacterium salmoniphilum-like strains.</title>
        <authorList>
            <person name="Behra P.R.K."/>
            <person name="Das S."/>
            <person name="Pettersson B.M.F."/>
            <person name="Shirreff L."/>
            <person name="DuCote T."/>
            <person name="Jacobsson K.G."/>
            <person name="Ennis D.G."/>
            <person name="Kirsebom L.A."/>
        </authorList>
    </citation>
    <scope>NUCLEOTIDE SEQUENCE [LARGE SCALE GENOMIC DNA]</scope>
    <source>
        <strain evidence="3 4">CCUG 60884</strain>
    </source>
</reference>
<evidence type="ECO:0000313" key="4">
    <source>
        <dbReference type="Proteomes" id="UP000294604"/>
    </source>
</evidence>
<evidence type="ECO:0000256" key="2">
    <source>
        <dbReference type="SAM" id="SignalP"/>
    </source>
</evidence>
<feature type="signal peptide" evidence="2">
    <location>
        <begin position="1"/>
        <end position="31"/>
    </location>
</feature>
<feature type="chain" id="PRO_5021028926" description="Trypsin" evidence="2">
    <location>
        <begin position="32"/>
        <end position="254"/>
    </location>
</feature>
<dbReference type="Proteomes" id="UP000294604">
    <property type="component" value="Unassembled WGS sequence"/>
</dbReference>
<protein>
    <recommendedName>
        <fullName evidence="5">Trypsin</fullName>
    </recommendedName>
</protein>
<dbReference type="STRING" id="404941.GCA_002013645_01053"/>
<evidence type="ECO:0008006" key="5">
    <source>
        <dbReference type="Google" id="ProtNLM"/>
    </source>
</evidence>
<accession>A0A4V3I1H3</accession>
<sequence length="254" mass="26152" precursor="true">MGCRLSVANRLCAALGAAALTAVTMAPQALADGPLVFPGMEIIQGTQSCTLGFVDPDVRFGLTAGHCAMDTDGPVYDATGELIGVLVIAGSNLRDGERIDGAKYLIDYEAIKFRDDVAINDVLPNGIRLERGGGVQPHTGLPVCRNGVTTGEACGTVTTVNNGWFEIDGLPADHGDSGSPVYSITSPGHGSIVGIARGTTRSVDTGVVQTTAISWSTVLNQLREDLEKSPAAPPPPGDSPPSTALPAPQDTQFA</sequence>
<dbReference type="EMBL" id="PECL01000001">
    <property type="protein sequence ID" value="TEA09745.1"/>
    <property type="molecule type" value="Genomic_DNA"/>
</dbReference>
<comment type="caution">
    <text evidence="3">The sequence shown here is derived from an EMBL/GenBank/DDBJ whole genome shotgun (WGS) entry which is preliminary data.</text>
</comment>
<dbReference type="AlphaFoldDB" id="A0A4V3I1H3"/>
<keyword evidence="2" id="KW-0732">Signal</keyword>
<proteinExistence type="predicted"/>
<evidence type="ECO:0000256" key="1">
    <source>
        <dbReference type="SAM" id="MobiDB-lite"/>
    </source>
</evidence>